<feature type="transmembrane region" description="Helical" evidence="5">
    <location>
        <begin position="65"/>
        <end position="85"/>
    </location>
</feature>
<organism evidence="8 9">
    <name type="scientific">Astyanax mexicanus</name>
    <name type="common">Blind cave fish</name>
    <name type="synonym">Astyanax fasciatus mexicanus</name>
    <dbReference type="NCBI Taxonomy" id="7994"/>
    <lineage>
        <taxon>Eukaryota</taxon>
        <taxon>Metazoa</taxon>
        <taxon>Chordata</taxon>
        <taxon>Craniata</taxon>
        <taxon>Vertebrata</taxon>
        <taxon>Euteleostomi</taxon>
        <taxon>Actinopterygii</taxon>
        <taxon>Neopterygii</taxon>
        <taxon>Teleostei</taxon>
        <taxon>Ostariophysi</taxon>
        <taxon>Characiformes</taxon>
        <taxon>Characoidei</taxon>
        <taxon>Acestrorhamphidae</taxon>
        <taxon>Acestrorhamphinae</taxon>
        <taxon>Astyanax</taxon>
    </lineage>
</organism>
<feature type="chain" id="PRO_5017207239" evidence="6">
    <location>
        <begin position="23"/>
        <end position="328"/>
    </location>
</feature>
<accession>W5LFL2</accession>
<dbReference type="PROSITE" id="PS50850">
    <property type="entry name" value="MFS"/>
    <property type="match status" value="1"/>
</dbReference>
<evidence type="ECO:0000313" key="8">
    <source>
        <dbReference type="Ensembl" id="ENSAMXP00000018624.2"/>
    </source>
</evidence>
<comment type="subcellular location">
    <subcellularLocation>
        <location evidence="1">Membrane</location>
        <topology evidence="1">Multi-pass membrane protein</topology>
    </subcellularLocation>
</comment>
<feature type="transmembrane region" description="Helical" evidence="5">
    <location>
        <begin position="248"/>
        <end position="274"/>
    </location>
</feature>
<evidence type="ECO:0000256" key="5">
    <source>
        <dbReference type="SAM" id="Phobius"/>
    </source>
</evidence>
<dbReference type="InterPro" id="IPR045263">
    <property type="entry name" value="GLUT"/>
</dbReference>
<reference evidence="8" key="4">
    <citation type="submission" date="2025-09" db="UniProtKB">
        <authorList>
            <consortium name="Ensembl"/>
        </authorList>
    </citation>
    <scope>IDENTIFICATION</scope>
</reference>
<dbReference type="Ensembl" id="ENSAMXT00000018624.2">
    <property type="protein sequence ID" value="ENSAMXP00000018624.2"/>
    <property type="gene ID" value="ENSAMXG00000018046.2"/>
</dbReference>
<keyword evidence="2 5" id="KW-0812">Transmembrane</keyword>
<name>W5LFL2_ASTMX</name>
<dbReference type="PANTHER" id="PTHR23503">
    <property type="entry name" value="SOLUTE CARRIER FAMILY 2"/>
    <property type="match status" value="1"/>
</dbReference>
<dbReference type="Gene3D" id="1.20.1250.20">
    <property type="entry name" value="MFS general substrate transporter like domains"/>
    <property type="match status" value="1"/>
</dbReference>
<dbReference type="GeneTree" id="ENSGT00940000166173"/>
<dbReference type="InterPro" id="IPR005828">
    <property type="entry name" value="MFS_sugar_transport-like"/>
</dbReference>
<dbReference type="GO" id="GO:0070837">
    <property type="term" value="P:dehydroascorbic acid transport"/>
    <property type="evidence" value="ECO:0007669"/>
    <property type="project" value="TreeGrafter"/>
</dbReference>
<evidence type="ECO:0000256" key="6">
    <source>
        <dbReference type="SAM" id="SignalP"/>
    </source>
</evidence>
<dbReference type="Pfam" id="PF00083">
    <property type="entry name" value="Sugar_tr"/>
    <property type="match status" value="1"/>
</dbReference>
<evidence type="ECO:0000259" key="7">
    <source>
        <dbReference type="PROSITE" id="PS50850"/>
    </source>
</evidence>
<dbReference type="GO" id="GO:0005886">
    <property type="term" value="C:plasma membrane"/>
    <property type="evidence" value="ECO:0007669"/>
    <property type="project" value="TreeGrafter"/>
</dbReference>
<dbReference type="InterPro" id="IPR036259">
    <property type="entry name" value="MFS_trans_sf"/>
</dbReference>
<dbReference type="GO" id="GO:0046323">
    <property type="term" value="P:D-glucose import"/>
    <property type="evidence" value="ECO:0007669"/>
    <property type="project" value="TreeGrafter"/>
</dbReference>
<feature type="transmembrane region" description="Helical" evidence="5">
    <location>
        <begin position="97"/>
        <end position="119"/>
    </location>
</feature>
<dbReference type="HOGENOM" id="CLU_001265_30_11_1"/>
<keyword evidence="3 5" id="KW-1133">Transmembrane helix</keyword>
<dbReference type="SUPFAM" id="SSF103473">
    <property type="entry name" value="MFS general substrate transporter"/>
    <property type="match status" value="1"/>
</dbReference>
<dbReference type="InterPro" id="IPR020846">
    <property type="entry name" value="MFS_dom"/>
</dbReference>
<evidence type="ECO:0000256" key="4">
    <source>
        <dbReference type="ARBA" id="ARBA00023136"/>
    </source>
</evidence>
<feature type="signal peptide" evidence="6">
    <location>
        <begin position="1"/>
        <end position="22"/>
    </location>
</feature>
<dbReference type="eggNOG" id="KOG0569">
    <property type="taxonomic scope" value="Eukaryota"/>
</dbReference>
<dbReference type="Proteomes" id="UP000018467">
    <property type="component" value="Unassembled WGS sequence"/>
</dbReference>
<evidence type="ECO:0000313" key="9">
    <source>
        <dbReference type="Proteomes" id="UP000018467"/>
    </source>
</evidence>
<keyword evidence="6" id="KW-0732">Signal</keyword>
<reference evidence="9" key="1">
    <citation type="submission" date="2013-03" db="EMBL/GenBank/DDBJ databases">
        <authorList>
            <person name="Jeffery W."/>
            <person name="Warren W."/>
            <person name="Wilson R.K."/>
        </authorList>
    </citation>
    <scope>NUCLEOTIDE SEQUENCE</scope>
    <source>
        <strain evidence="9">female</strain>
    </source>
</reference>
<reference evidence="9" key="2">
    <citation type="journal article" date="2014" name="Nat. Commun.">
        <title>The cavefish genome reveals candidate genes for eye loss.</title>
        <authorList>
            <person name="McGaugh S.E."/>
            <person name="Gross J.B."/>
            <person name="Aken B."/>
            <person name="Blin M."/>
            <person name="Borowsky R."/>
            <person name="Chalopin D."/>
            <person name="Hinaux H."/>
            <person name="Jeffery W.R."/>
            <person name="Keene A."/>
            <person name="Ma L."/>
            <person name="Minx P."/>
            <person name="Murphy D."/>
            <person name="O'Quin K.E."/>
            <person name="Retaux S."/>
            <person name="Rohner N."/>
            <person name="Searle S.M."/>
            <person name="Stahl B.A."/>
            <person name="Tabin C."/>
            <person name="Volff J.N."/>
            <person name="Yoshizawa M."/>
            <person name="Warren W.C."/>
        </authorList>
    </citation>
    <scope>NUCLEOTIDE SEQUENCE [LARGE SCALE GENOMIC DNA]</scope>
    <source>
        <strain evidence="9">female</strain>
    </source>
</reference>
<evidence type="ECO:0000256" key="3">
    <source>
        <dbReference type="ARBA" id="ARBA00022989"/>
    </source>
</evidence>
<sequence>MYFLLFQVRGKALLLIIVLGLGGSFPMGCNITSSETHAVCPQYIQRFINSSWTHRYGEAPVENTVTFIWSAVTSVFALGALFGSISRAMICNNAINMILLARFLFGLTSGLGFSIHVLYLGDCSPKKIRGTVTLSTAIFLSSGKLTGQVMGISEILGREDWWNILLSVPAFFSIIQMVTLPFFPEAPRYLLIEKGNTEECKKALQCLWGPGDYKLEIEEMLVEKDAMKGERSKTLLELLRDQRVRWQLLTVFFINVAIQFCGISAFSVFAFSIFEEAGIPVDKIRYVTMGIGTCEVLTNITCVSSNLHNFVLCLNTYLDGISFSGRHL</sequence>
<dbReference type="InParanoid" id="W5LFL2"/>
<dbReference type="Bgee" id="ENSAMXG00000018046">
    <property type="expression patterns" value="Expressed in head kidney and 4 other cell types or tissues"/>
</dbReference>
<keyword evidence="9" id="KW-1185">Reference proteome</keyword>
<dbReference type="GO" id="GO:0055056">
    <property type="term" value="F:D-glucose transmembrane transporter activity"/>
    <property type="evidence" value="ECO:0007669"/>
    <property type="project" value="TreeGrafter"/>
</dbReference>
<feature type="transmembrane region" description="Helical" evidence="5">
    <location>
        <begin position="161"/>
        <end position="183"/>
    </location>
</feature>
<evidence type="ECO:0000256" key="1">
    <source>
        <dbReference type="ARBA" id="ARBA00004141"/>
    </source>
</evidence>
<dbReference type="PANTHER" id="PTHR23503:SF130">
    <property type="entry name" value="SOLUTE CARRIER FAMILY 2 (FACILITATED GLUCOSE TRANSPORTER), MEMBER 9-LIKE 1"/>
    <property type="match status" value="1"/>
</dbReference>
<protein>
    <submittedName>
        <fullName evidence="8">Solute carrier family 2 member 9, like 1</fullName>
    </submittedName>
</protein>
<dbReference type="STRING" id="7994.ENSAMXP00000018624"/>
<reference evidence="8" key="3">
    <citation type="submission" date="2025-08" db="UniProtKB">
        <authorList>
            <consortium name="Ensembl"/>
        </authorList>
    </citation>
    <scope>IDENTIFICATION</scope>
</reference>
<evidence type="ECO:0000256" key="2">
    <source>
        <dbReference type="ARBA" id="ARBA00022692"/>
    </source>
</evidence>
<keyword evidence="4 5" id="KW-0472">Membrane</keyword>
<feature type="domain" description="Major facilitator superfamily (MFS) profile" evidence="7">
    <location>
        <begin position="1"/>
        <end position="328"/>
    </location>
</feature>
<dbReference type="AlphaFoldDB" id="W5LFL2"/>
<proteinExistence type="predicted"/>